<organism evidence="1 2">
    <name type="scientific">Chlamydomonas eustigma</name>
    <dbReference type="NCBI Taxonomy" id="1157962"/>
    <lineage>
        <taxon>Eukaryota</taxon>
        <taxon>Viridiplantae</taxon>
        <taxon>Chlorophyta</taxon>
        <taxon>core chlorophytes</taxon>
        <taxon>Chlorophyceae</taxon>
        <taxon>CS clade</taxon>
        <taxon>Chlamydomonadales</taxon>
        <taxon>Chlamydomonadaceae</taxon>
        <taxon>Chlamydomonas</taxon>
    </lineage>
</organism>
<keyword evidence="2" id="KW-1185">Reference proteome</keyword>
<proteinExistence type="predicted"/>
<dbReference type="OrthoDB" id="417697at2759"/>
<gene>
    <name evidence="1" type="ORF">CEUSTIGMA_g1786.t1</name>
</gene>
<evidence type="ECO:0000313" key="2">
    <source>
        <dbReference type="Proteomes" id="UP000232323"/>
    </source>
</evidence>
<dbReference type="AlphaFoldDB" id="A0A250WU34"/>
<dbReference type="PANTHER" id="PTHR41729:SF1">
    <property type="entry name" value="GLUTAMYL-TRNA SYNTHETASE"/>
    <property type="match status" value="1"/>
</dbReference>
<accession>A0A250WU34</accession>
<dbReference type="Proteomes" id="UP000232323">
    <property type="component" value="Unassembled WGS sequence"/>
</dbReference>
<sequence length="359" mass="40881">MGREVFELSRSVRKQGCRFFSRSIVTCPCTSIRKSTISRHISSSACYTANEGPSITYLPNSVTRQIAQVTQLASRSVICRATLDDPELEEMVHRMEELRPSPPAQREKLEKVVKLIDDINLNDPSKVTLEDGIPRPYRVIYSDWVLSWVNKLDNKASDELIILAKGRNVESWKLSDIKRDDYSPNSGGMKLWEQDRKVWLADRLEAVMKEAGYEGEPLRAVREVMLQRNVPDPKDIRKFDLVGALGAINYKLLEEAKMIQTLRDADALVFMEKNFPQMADRMGSEEVLMMLRKELGGISRQCTSILLGMPHWSAVQLKMITKALPPPSKRLRSIMLEAEGTAASSTHPGDWRYKDFSYD</sequence>
<name>A0A250WU34_9CHLO</name>
<protein>
    <submittedName>
        <fullName evidence="1">Uncharacterized protein</fullName>
    </submittedName>
</protein>
<dbReference type="EMBL" id="BEGY01000007">
    <property type="protein sequence ID" value="GAX74337.1"/>
    <property type="molecule type" value="Genomic_DNA"/>
</dbReference>
<dbReference type="InterPro" id="IPR025255">
    <property type="entry name" value="DUF4202"/>
</dbReference>
<reference evidence="1 2" key="1">
    <citation type="submission" date="2017-08" db="EMBL/GenBank/DDBJ databases">
        <title>Acidophilic green algal genome provides insights into adaptation to an acidic environment.</title>
        <authorList>
            <person name="Hirooka S."/>
            <person name="Hirose Y."/>
            <person name="Kanesaki Y."/>
            <person name="Higuchi S."/>
            <person name="Fujiwara T."/>
            <person name="Onuma R."/>
            <person name="Era A."/>
            <person name="Ohbayashi R."/>
            <person name="Uzuka A."/>
            <person name="Nozaki H."/>
            <person name="Yoshikawa H."/>
            <person name="Miyagishima S.Y."/>
        </authorList>
    </citation>
    <scope>NUCLEOTIDE SEQUENCE [LARGE SCALE GENOMIC DNA]</scope>
    <source>
        <strain evidence="1 2">NIES-2499</strain>
    </source>
</reference>
<dbReference type="PANTHER" id="PTHR41729">
    <property type="entry name" value="GLUTAMYL-TRNA SYNTHETASE"/>
    <property type="match status" value="1"/>
</dbReference>
<comment type="caution">
    <text evidence="1">The sequence shown here is derived from an EMBL/GenBank/DDBJ whole genome shotgun (WGS) entry which is preliminary data.</text>
</comment>
<evidence type="ECO:0000313" key="1">
    <source>
        <dbReference type="EMBL" id="GAX74337.1"/>
    </source>
</evidence>
<dbReference type="Pfam" id="PF13875">
    <property type="entry name" value="DUF4202"/>
    <property type="match status" value="1"/>
</dbReference>